<dbReference type="EMBL" id="LR796345">
    <property type="protein sequence ID" value="CAB4138601.1"/>
    <property type="molecule type" value="Genomic_DNA"/>
</dbReference>
<accession>A0A6J5LWY8</accession>
<gene>
    <name evidence="1" type="ORF">UFOVP331_161</name>
</gene>
<reference evidence="1" key="1">
    <citation type="submission" date="2020-04" db="EMBL/GenBank/DDBJ databases">
        <authorList>
            <person name="Chiriac C."/>
            <person name="Salcher M."/>
            <person name="Ghai R."/>
            <person name="Kavagutti S V."/>
        </authorList>
    </citation>
    <scope>NUCLEOTIDE SEQUENCE</scope>
</reference>
<proteinExistence type="predicted"/>
<protein>
    <submittedName>
        <fullName evidence="1">Uncharacterized protein</fullName>
    </submittedName>
</protein>
<name>A0A6J5LWY8_9CAUD</name>
<sequence length="408" mass="45056">MGQYGLNSFVNNQFTRGQGTIAQPQLVPVRVKSIILNEDHPKFTELGEWNSLGAIEFEYISNPSNKSKILSVAYPLQPNIKNYPLINEIVFLITLPSTGVGLTWNASRSYYVNVVSLWNHPHHNAYPENPNIAPPSQVKDYTQTTAGSVKRIEDIGTEIYLGQTFLERPNIHPLLPFEGDIIQEGRWGNSIRFGSTVRRGGGRNNWSSFGIDGDPLIILRNGQPPSSSDEGWVPITEDINKDLSSIYSTSTQKIPLEASSTSYVSYKSDSPTNPKEYNNNPQIILNSGRLIFNTTQDHILLSSKKSINLNAILSVNIDTPDTIIQSNNIYLGSKDATESVLKGDTTTDLLRKLIKNLEKFMIACSKQVGVPSNAPLAPLNKVASELVTTLSGLETNLNSIKSNRVKTV</sequence>
<evidence type="ECO:0000313" key="1">
    <source>
        <dbReference type="EMBL" id="CAB4138601.1"/>
    </source>
</evidence>
<organism evidence="1">
    <name type="scientific">uncultured Caudovirales phage</name>
    <dbReference type="NCBI Taxonomy" id="2100421"/>
    <lineage>
        <taxon>Viruses</taxon>
        <taxon>Duplodnaviria</taxon>
        <taxon>Heunggongvirae</taxon>
        <taxon>Uroviricota</taxon>
        <taxon>Caudoviricetes</taxon>
        <taxon>Peduoviridae</taxon>
        <taxon>Maltschvirus</taxon>
        <taxon>Maltschvirus maltsch</taxon>
    </lineage>
</organism>